<organism evidence="8 9">
    <name type="scientific">Candidatus Auribacter fodinae</name>
    <dbReference type="NCBI Taxonomy" id="2093366"/>
    <lineage>
        <taxon>Bacteria</taxon>
        <taxon>Pseudomonadati</taxon>
        <taxon>Candidatus Auribacterota</taxon>
        <taxon>Candidatus Auribacteria</taxon>
        <taxon>Candidatus Auribacterales</taxon>
        <taxon>Candidatus Auribacteraceae</taxon>
        <taxon>Candidatus Auribacter</taxon>
    </lineage>
</organism>
<gene>
    <name evidence="8" type="ORF">C4541_10355</name>
</gene>
<dbReference type="InterPro" id="IPR000209">
    <property type="entry name" value="Peptidase_S8/S53_dom"/>
</dbReference>
<evidence type="ECO:0000313" key="9">
    <source>
        <dbReference type="Proteomes" id="UP000266426"/>
    </source>
</evidence>
<dbReference type="GO" id="GO:0004252">
    <property type="term" value="F:serine-type endopeptidase activity"/>
    <property type="evidence" value="ECO:0007669"/>
    <property type="project" value="InterPro"/>
</dbReference>
<dbReference type="InterPro" id="IPR036852">
    <property type="entry name" value="Peptidase_S8/S53_dom_sf"/>
</dbReference>
<proteinExistence type="inferred from homology"/>
<protein>
    <recommendedName>
        <fullName evidence="7">Peptidase S8/S53 domain-containing protein</fullName>
    </recommendedName>
</protein>
<keyword evidence="6" id="KW-0732">Signal</keyword>
<dbReference type="Pfam" id="PF00082">
    <property type="entry name" value="Peptidase_S8"/>
    <property type="match status" value="1"/>
</dbReference>
<reference evidence="8 9" key="1">
    <citation type="journal article" date="2017" name="ISME J.">
        <title>Energy and carbon metabolisms in a deep terrestrial subsurface fluid microbial community.</title>
        <authorList>
            <person name="Momper L."/>
            <person name="Jungbluth S.P."/>
            <person name="Lee M.D."/>
            <person name="Amend J.P."/>
        </authorList>
    </citation>
    <scope>NUCLEOTIDE SEQUENCE [LARGE SCALE GENOMIC DNA]</scope>
    <source>
        <strain evidence="8">SURF_26</strain>
    </source>
</reference>
<evidence type="ECO:0000256" key="5">
    <source>
        <dbReference type="PROSITE-ProRule" id="PRU01240"/>
    </source>
</evidence>
<dbReference type="PROSITE" id="PS51892">
    <property type="entry name" value="SUBTILASE"/>
    <property type="match status" value="1"/>
</dbReference>
<dbReference type="PANTHER" id="PTHR43806:SF11">
    <property type="entry name" value="CEREVISIN-RELATED"/>
    <property type="match status" value="1"/>
</dbReference>
<name>A0A3A4QYE3_9BACT</name>
<sequence>MLMTRMFFLTSLLCALLGFQSNLYSRPVIAVLDTGTSVQNVRGVSFTRTSPFVDTCGHGTLMVKVIREENPNAEIIMVKIADNKTEYDADVISRGLEWCLNNNVDVVNLSFTINEDNSVKNSIDRLVSAGITVVAAVGNCALGNGFVVGPDKLVYRAGTRFGGVGFPANMASVISVGALNVWGTRADFARDEGEISADGKWRFEHGTSISTARISGYISLILEKNPGLSQRQIRSIIQYISQKRNDSRYLSAKHVRRALDKNLVAQAVGESYQVAMR</sequence>
<evidence type="ECO:0000259" key="7">
    <source>
        <dbReference type="Pfam" id="PF00082"/>
    </source>
</evidence>
<evidence type="ECO:0000256" key="1">
    <source>
        <dbReference type="ARBA" id="ARBA00011073"/>
    </source>
</evidence>
<feature type="signal peptide" evidence="6">
    <location>
        <begin position="1"/>
        <end position="30"/>
    </location>
</feature>
<evidence type="ECO:0000256" key="4">
    <source>
        <dbReference type="ARBA" id="ARBA00022825"/>
    </source>
</evidence>
<dbReference type="PANTHER" id="PTHR43806">
    <property type="entry name" value="PEPTIDASE S8"/>
    <property type="match status" value="1"/>
</dbReference>
<feature type="domain" description="Peptidase S8/S53" evidence="7">
    <location>
        <begin position="57"/>
        <end position="241"/>
    </location>
</feature>
<evidence type="ECO:0000313" key="8">
    <source>
        <dbReference type="EMBL" id="RJP57353.1"/>
    </source>
</evidence>
<evidence type="ECO:0000256" key="2">
    <source>
        <dbReference type="ARBA" id="ARBA00022670"/>
    </source>
</evidence>
<dbReference type="AlphaFoldDB" id="A0A3A4QYE3"/>
<keyword evidence="2" id="KW-0645">Protease</keyword>
<comment type="caution">
    <text evidence="5">Lacks conserved residue(s) required for the propagation of feature annotation.</text>
</comment>
<evidence type="ECO:0000256" key="3">
    <source>
        <dbReference type="ARBA" id="ARBA00022801"/>
    </source>
</evidence>
<dbReference type="GO" id="GO:0006508">
    <property type="term" value="P:proteolysis"/>
    <property type="evidence" value="ECO:0007669"/>
    <property type="project" value="UniProtKB-KW"/>
</dbReference>
<comment type="caution">
    <text evidence="8">The sequence shown here is derived from an EMBL/GenBank/DDBJ whole genome shotgun (WGS) entry which is preliminary data.</text>
</comment>
<keyword evidence="3" id="KW-0378">Hydrolase</keyword>
<dbReference type="EMBL" id="QZJZ01000082">
    <property type="protein sequence ID" value="RJP57353.1"/>
    <property type="molecule type" value="Genomic_DNA"/>
</dbReference>
<keyword evidence="4" id="KW-0720">Serine protease</keyword>
<accession>A0A3A4QYE3</accession>
<feature type="chain" id="PRO_5017360368" description="Peptidase S8/S53 domain-containing protein" evidence="6">
    <location>
        <begin position="31"/>
        <end position="277"/>
    </location>
</feature>
<dbReference type="SUPFAM" id="SSF52743">
    <property type="entry name" value="Subtilisin-like"/>
    <property type="match status" value="1"/>
</dbReference>
<dbReference type="Gene3D" id="3.40.50.200">
    <property type="entry name" value="Peptidase S8/S53 domain"/>
    <property type="match status" value="1"/>
</dbReference>
<comment type="similarity">
    <text evidence="1 5">Belongs to the peptidase S8 family.</text>
</comment>
<dbReference type="InterPro" id="IPR050131">
    <property type="entry name" value="Peptidase_S8_subtilisin-like"/>
</dbReference>
<evidence type="ECO:0000256" key="6">
    <source>
        <dbReference type="SAM" id="SignalP"/>
    </source>
</evidence>
<dbReference type="Proteomes" id="UP000266426">
    <property type="component" value="Unassembled WGS sequence"/>
</dbReference>